<evidence type="ECO:0000256" key="9">
    <source>
        <dbReference type="ARBA" id="ARBA00023172"/>
    </source>
</evidence>
<dbReference type="STRING" id="157652.A0A371G2B3"/>
<evidence type="ECO:0000313" key="13">
    <source>
        <dbReference type="Proteomes" id="UP000257109"/>
    </source>
</evidence>
<dbReference type="GO" id="GO:0003887">
    <property type="term" value="F:DNA-directed DNA polymerase activity"/>
    <property type="evidence" value="ECO:0007669"/>
    <property type="project" value="UniProtKB-KW"/>
</dbReference>
<dbReference type="InterPro" id="IPR039537">
    <property type="entry name" value="Retrotran_Ty1/copia-like"/>
</dbReference>
<evidence type="ECO:0000256" key="5">
    <source>
        <dbReference type="ARBA" id="ARBA00022842"/>
    </source>
</evidence>
<dbReference type="OrthoDB" id="7473114at2759"/>
<dbReference type="PANTHER" id="PTHR42648:SF11">
    <property type="entry name" value="TRANSPOSON TY4-P GAG-POL POLYPROTEIN"/>
    <property type="match status" value="1"/>
</dbReference>
<keyword evidence="4" id="KW-0378">Hydrolase</keyword>
<keyword evidence="8" id="KW-0548">Nucleotidyltransferase</keyword>
<organism evidence="12 13">
    <name type="scientific">Mucuna pruriens</name>
    <name type="common">Velvet bean</name>
    <name type="synonym">Dolichos pruriens</name>
    <dbReference type="NCBI Taxonomy" id="157652"/>
    <lineage>
        <taxon>Eukaryota</taxon>
        <taxon>Viridiplantae</taxon>
        <taxon>Streptophyta</taxon>
        <taxon>Embryophyta</taxon>
        <taxon>Tracheophyta</taxon>
        <taxon>Spermatophyta</taxon>
        <taxon>Magnoliopsida</taxon>
        <taxon>eudicotyledons</taxon>
        <taxon>Gunneridae</taxon>
        <taxon>Pentapetalae</taxon>
        <taxon>rosids</taxon>
        <taxon>fabids</taxon>
        <taxon>Fabales</taxon>
        <taxon>Fabaceae</taxon>
        <taxon>Papilionoideae</taxon>
        <taxon>50 kb inversion clade</taxon>
        <taxon>NPAAA clade</taxon>
        <taxon>indigoferoid/millettioid clade</taxon>
        <taxon>Phaseoleae</taxon>
        <taxon>Mucuna</taxon>
    </lineage>
</organism>
<keyword evidence="3" id="KW-0255">Endonuclease</keyword>
<dbReference type="InterPro" id="IPR012337">
    <property type="entry name" value="RNaseH-like_sf"/>
</dbReference>
<gene>
    <name evidence="12" type="ORF">CR513_34237</name>
</gene>
<evidence type="ECO:0000256" key="4">
    <source>
        <dbReference type="ARBA" id="ARBA00022801"/>
    </source>
</evidence>
<keyword evidence="13" id="KW-1185">Reference proteome</keyword>
<dbReference type="AlphaFoldDB" id="A0A371G2B3"/>
<dbReference type="InterPro" id="IPR036397">
    <property type="entry name" value="RNaseH_sf"/>
</dbReference>
<evidence type="ECO:0000256" key="7">
    <source>
        <dbReference type="ARBA" id="ARBA00022918"/>
    </source>
</evidence>
<keyword evidence="9" id="KW-0233">DNA recombination</keyword>
<keyword evidence="10" id="KW-0511">Multifunctional enzyme</keyword>
<keyword evidence="6" id="KW-0229">DNA integration</keyword>
<dbReference type="InterPro" id="IPR013103">
    <property type="entry name" value="RVT_2"/>
</dbReference>
<dbReference type="GO" id="GO:0006310">
    <property type="term" value="P:DNA recombination"/>
    <property type="evidence" value="ECO:0007669"/>
    <property type="project" value="UniProtKB-KW"/>
</dbReference>
<dbReference type="EMBL" id="QJKJ01006978">
    <property type="protein sequence ID" value="RDX84678.1"/>
    <property type="molecule type" value="Genomic_DNA"/>
</dbReference>
<evidence type="ECO:0000256" key="8">
    <source>
        <dbReference type="ARBA" id="ARBA00022932"/>
    </source>
</evidence>
<dbReference type="GO" id="GO:0046872">
    <property type="term" value="F:metal ion binding"/>
    <property type="evidence" value="ECO:0007669"/>
    <property type="project" value="UniProtKB-KW"/>
</dbReference>
<dbReference type="GO" id="GO:0003964">
    <property type="term" value="F:RNA-directed DNA polymerase activity"/>
    <property type="evidence" value="ECO:0007669"/>
    <property type="project" value="UniProtKB-KW"/>
</dbReference>
<dbReference type="Proteomes" id="UP000257109">
    <property type="component" value="Unassembled WGS sequence"/>
</dbReference>
<dbReference type="Gene3D" id="3.30.420.10">
    <property type="entry name" value="Ribonuclease H-like superfamily/Ribonuclease H"/>
    <property type="match status" value="1"/>
</dbReference>
<dbReference type="PANTHER" id="PTHR42648">
    <property type="entry name" value="TRANSPOSASE, PUTATIVE-RELATED"/>
    <property type="match status" value="1"/>
</dbReference>
<keyword evidence="2" id="KW-0479">Metal-binding</keyword>
<dbReference type="GO" id="GO:0003676">
    <property type="term" value="F:nucleic acid binding"/>
    <property type="evidence" value="ECO:0007669"/>
    <property type="project" value="InterPro"/>
</dbReference>
<evidence type="ECO:0000256" key="3">
    <source>
        <dbReference type="ARBA" id="ARBA00022759"/>
    </source>
</evidence>
<keyword evidence="1" id="KW-0540">Nuclease</keyword>
<keyword evidence="7" id="KW-0695">RNA-directed DNA polymerase</keyword>
<dbReference type="Pfam" id="PF07727">
    <property type="entry name" value="RVT_2"/>
    <property type="match status" value="1"/>
</dbReference>
<keyword evidence="8" id="KW-0808">Transferase</keyword>
<dbReference type="GO" id="GO:0004519">
    <property type="term" value="F:endonuclease activity"/>
    <property type="evidence" value="ECO:0007669"/>
    <property type="project" value="UniProtKB-KW"/>
</dbReference>
<dbReference type="SUPFAM" id="SSF53098">
    <property type="entry name" value="Ribonuclease H-like"/>
    <property type="match status" value="1"/>
</dbReference>
<evidence type="ECO:0000256" key="6">
    <source>
        <dbReference type="ARBA" id="ARBA00022908"/>
    </source>
</evidence>
<comment type="caution">
    <text evidence="12">The sequence shown here is derived from an EMBL/GenBank/DDBJ whole genome shotgun (WGS) entry which is preliminary data.</text>
</comment>
<accession>A0A371G2B3</accession>
<evidence type="ECO:0000313" key="12">
    <source>
        <dbReference type="EMBL" id="RDX84678.1"/>
    </source>
</evidence>
<evidence type="ECO:0000259" key="11">
    <source>
        <dbReference type="Pfam" id="PF07727"/>
    </source>
</evidence>
<dbReference type="GO" id="GO:0016787">
    <property type="term" value="F:hydrolase activity"/>
    <property type="evidence" value="ECO:0007669"/>
    <property type="project" value="UniProtKB-KW"/>
</dbReference>
<reference evidence="12" key="1">
    <citation type="submission" date="2018-05" db="EMBL/GenBank/DDBJ databases">
        <title>Draft genome of Mucuna pruriens seed.</title>
        <authorList>
            <person name="Nnadi N.E."/>
            <person name="Vos R."/>
            <person name="Hasami M.H."/>
            <person name="Devisetty U.K."/>
            <person name="Aguiy J.C."/>
        </authorList>
    </citation>
    <scope>NUCLEOTIDE SEQUENCE [LARGE SCALE GENOMIC DNA]</scope>
    <source>
        <strain evidence="12">JCA_2017</strain>
    </source>
</reference>
<keyword evidence="5" id="KW-0460">Magnesium</keyword>
<evidence type="ECO:0000256" key="10">
    <source>
        <dbReference type="ARBA" id="ARBA00023268"/>
    </source>
</evidence>
<keyword evidence="8" id="KW-0239">DNA-directed DNA polymerase</keyword>
<name>A0A371G2B3_MUCPR</name>
<proteinExistence type="predicted"/>
<feature type="domain" description="Reverse transcriptase Ty1/copia-type" evidence="11">
    <location>
        <begin position="208"/>
        <end position="262"/>
    </location>
</feature>
<sequence>MIFSLLFPLKIYHENFSCLNFEFQKMIVCNAFKTFKALVEIQSRYKIKALRTYKGQEYLACTNFFEQHEIQHQLTTRCAPQHIRVVERKNKTIMDIVGCMLKVKQMPKKFWMEAIVIAIYTLNIRHLKKITVEEDHQSNTSEFFEDKEGHMGVINNQLDCRIMLWVMLMINLMKRLSTLIYLHIVSQWPLKKSQRKVMDDKIHATEKNETWELTNLSANKRPIKVKWVYKIKYNSNGEIDCCKKRLVAKGYKQKQGVDYLEKYVLNNLKDR</sequence>
<dbReference type="GO" id="GO:0015074">
    <property type="term" value="P:DNA integration"/>
    <property type="evidence" value="ECO:0007669"/>
    <property type="project" value="UniProtKB-KW"/>
</dbReference>
<evidence type="ECO:0000256" key="2">
    <source>
        <dbReference type="ARBA" id="ARBA00022723"/>
    </source>
</evidence>
<evidence type="ECO:0000256" key="1">
    <source>
        <dbReference type="ARBA" id="ARBA00022722"/>
    </source>
</evidence>
<protein>
    <recommendedName>
        <fullName evidence="11">Reverse transcriptase Ty1/copia-type domain-containing protein</fullName>
    </recommendedName>
</protein>
<feature type="non-terminal residue" evidence="12">
    <location>
        <position position="1"/>
    </location>
</feature>